<dbReference type="RefSeq" id="WP_043683570.1">
    <property type="nucleotide sequence ID" value="NZ_BDCI01000011.1"/>
</dbReference>
<dbReference type="PANTHER" id="PTHR30055">
    <property type="entry name" value="HTH-TYPE TRANSCRIPTIONAL REGULATOR RUTR"/>
    <property type="match status" value="1"/>
</dbReference>
<dbReference type="InterPro" id="IPR009057">
    <property type="entry name" value="Homeodomain-like_sf"/>
</dbReference>
<dbReference type="SUPFAM" id="SSF48498">
    <property type="entry name" value="Tetracyclin repressor-like, C-terminal domain"/>
    <property type="match status" value="1"/>
</dbReference>
<comment type="caution">
    <text evidence="6">The sequence shown here is derived from an EMBL/GenBank/DDBJ whole genome shotgun (WGS) entry which is preliminary data.</text>
</comment>
<dbReference type="SUPFAM" id="SSF46689">
    <property type="entry name" value="Homeodomain-like"/>
    <property type="match status" value="1"/>
</dbReference>
<evidence type="ECO:0000256" key="4">
    <source>
        <dbReference type="PROSITE-ProRule" id="PRU00335"/>
    </source>
</evidence>
<reference evidence="6 7" key="1">
    <citation type="journal article" date="2014" name="Int. J. Syst. Evol. Microbiol.">
        <title>Nocardia vulneris sp. nov., isolated from wounds of human patients in North America.</title>
        <authorList>
            <person name="Lasker B.A."/>
            <person name="Bell M."/>
            <person name="Klenk H.P."/>
            <person name="Sproer C."/>
            <person name="Schumann C."/>
            <person name="Schumann P."/>
            <person name="Brown J.M."/>
        </authorList>
    </citation>
    <scope>NUCLEOTIDE SEQUENCE [LARGE SCALE GENOMIC DNA]</scope>
    <source>
        <strain evidence="6 7">W9851</strain>
    </source>
</reference>
<evidence type="ECO:0000313" key="7">
    <source>
        <dbReference type="Proteomes" id="UP000031364"/>
    </source>
</evidence>
<evidence type="ECO:0000313" key="6">
    <source>
        <dbReference type="EMBL" id="KIA59396.1"/>
    </source>
</evidence>
<dbReference type="Gene3D" id="1.10.357.10">
    <property type="entry name" value="Tetracycline Repressor, domain 2"/>
    <property type="match status" value="1"/>
</dbReference>
<proteinExistence type="predicted"/>
<keyword evidence="2 4" id="KW-0238">DNA-binding</keyword>
<evidence type="ECO:0000256" key="1">
    <source>
        <dbReference type="ARBA" id="ARBA00023015"/>
    </source>
</evidence>
<evidence type="ECO:0000256" key="2">
    <source>
        <dbReference type="ARBA" id="ARBA00023125"/>
    </source>
</evidence>
<keyword evidence="7" id="KW-1185">Reference proteome</keyword>
<dbReference type="InterPro" id="IPR004111">
    <property type="entry name" value="Repressor_TetR_C"/>
</dbReference>
<accession>A0ABR4Z215</accession>
<keyword evidence="1" id="KW-0805">Transcription regulation</keyword>
<dbReference type="InterPro" id="IPR036271">
    <property type="entry name" value="Tet_transcr_reg_TetR-rel_C_sf"/>
</dbReference>
<keyword evidence="3" id="KW-0804">Transcription</keyword>
<feature type="domain" description="HTH tetR-type" evidence="5">
    <location>
        <begin position="16"/>
        <end position="76"/>
    </location>
</feature>
<name>A0ABR4Z215_9NOCA</name>
<evidence type="ECO:0000256" key="3">
    <source>
        <dbReference type="ARBA" id="ARBA00023163"/>
    </source>
</evidence>
<dbReference type="Proteomes" id="UP000031364">
    <property type="component" value="Unassembled WGS sequence"/>
</dbReference>
<dbReference type="EMBL" id="JNFP01000137">
    <property type="protein sequence ID" value="KIA59396.1"/>
    <property type="molecule type" value="Genomic_DNA"/>
</dbReference>
<dbReference type="PANTHER" id="PTHR30055:SF151">
    <property type="entry name" value="TRANSCRIPTIONAL REGULATORY PROTEIN"/>
    <property type="match status" value="1"/>
</dbReference>
<feature type="DNA-binding region" description="H-T-H motif" evidence="4">
    <location>
        <begin position="39"/>
        <end position="58"/>
    </location>
</feature>
<organism evidence="6 7">
    <name type="scientific">Nocardia vulneris</name>
    <dbReference type="NCBI Taxonomy" id="1141657"/>
    <lineage>
        <taxon>Bacteria</taxon>
        <taxon>Bacillati</taxon>
        <taxon>Actinomycetota</taxon>
        <taxon>Actinomycetes</taxon>
        <taxon>Mycobacteriales</taxon>
        <taxon>Nocardiaceae</taxon>
        <taxon>Nocardia</taxon>
    </lineage>
</organism>
<dbReference type="Pfam" id="PF02909">
    <property type="entry name" value="TetR_C_1"/>
    <property type="match status" value="1"/>
</dbReference>
<protein>
    <submittedName>
        <fullName evidence="6">Transcriptional regulator</fullName>
    </submittedName>
</protein>
<evidence type="ECO:0000259" key="5">
    <source>
        <dbReference type="PROSITE" id="PS50977"/>
    </source>
</evidence>
<dbReference type="InterPro" id="IPR001647">
    <property type="entry name" value="HTH_TetR"/>
</dbReference>
<sequence>MPPAARRAKSAGRPPRLSLEAVVAAATRILESEGSEKLSMRRLAHELGTAPMAPYYYVRDKDELLLLVLETHAKGLPRPELPADPRARLIATATLLFELLAERPWIIEVLTGDDLMADSALWFVEMMLGAAVDYGCTPAEAVTVYRTIWYYIVGNLIVRVHRERRRARGADVYEEQAIGAVPADTHPHLAAVAQRWPELTARDSHREGLTAIVDGLLATCGGDRT</sequence>
<dbReference type="PROSITE" id="PS50977">
    <property type="entry name" value="HTH_TETR_2"/>
    <property type="match status" value="1"/>
</dbReference>
<dbReference type="InterPro" id="IPR050109">
    <property type="entry name" value="HTH-type_TetR-like_transc_reg"/>
</dbReference>
<gene>
    <name evidence="6" type="ORF">FG87_43075</name>
</gene>
<dbReference type="Gene3D" id="1.10.10.60">
    <property type="entry name" value="Homeodomain-like"/>
    <property type="match status" value="1"/>
</dbReference>
<dbReference type="Pfam" id="PF00440">
    <property type="entry name" value="TetR_N"/>
    <property type="match status" value="1"/>
</dbReference>